<proteinExistence type="predicted"/>
<organism evidence="2 3">
    <name type="scientific">Penicillium olsonii</name>
    <dbReference type="NCBI Taxonomy" id="99116"/>
    <lineage>
        <taxon>Eukaryota</taxon>
        <taxon>Fungi</taxon>
        <taxon>Dikarya</taxon>
        <taxon>Ascomycota</taxon>
        <taxon>Pezizomycotina</taxon>
        <taxon>Eurotiomycetes</taxon>
        <taxon>Eurotiomycetidae</taxon>
        <taxon>Eurotiales</taxon>
        <taxon>Aspergillaceae</taxon>
        <taxon>Penicillium</taxon>
    </lineage>
</organism>
<dbReference type="PROSITE" id="PS51186">
    <property type="entry name" value="GNAT"/>
    <property type="match status" value="1"/>
</dbReference>
<dbReference type="Gene3D" id="3.40.630.30">
    <property type="match status" value="1"/>
</dbReference>
<feature type="domain" description="N-acetyltransferase" evidence="1">
    <location>
        <begin position="3"/>
        <end position="201"/>
    </location>
</feature>
<evidence type="ECO:0000313" key="2">
    <source>
        <dbReference type="EMBL" id="CAG8069651.1"/>
    </source>
</evidence>
<sequence>MAFEIQDAVPADAAELTQTFFATFGGDFNRTMFPQTPDVTTWWEQNFKDLARRTLAKEGDEVLLKVTDETGAIAGFAKWKRPVGADRDLHEDEPVAWAPSCDKDLCERFFSGMDAQHQKWMEDRPHYYLDMLGVHPSQQGRGLASKLLKWGLTRADEEGVEAYLSASPEGKPMYEKYGFKTLESFSPFAGYVQEAMMRPATTH</sequence>
<dbReference type="OrthoDB" id="2744543at2759"/>
<dbReference type="PANTHER" id="PTHR42791">
    <property type="entry name" value="GNAT FAMILY ACETYLTRANSFERASE"/>
    <property type="match status" value="1"/>
</dbReference>
<dbReference type="SUPFAM" id="SSF55729">
    <property type="entry name" value="Acyl-CoA N-acyltransferases (Nat)"/>
    <property type="match status" value="1"/>
</dbReference>
<dbReference type="GO" id="GO:0016747">
    <property type="term" value="F:acyltransferase activity, transferring groups other than amino-acyl groups"/>
    <property type="evidence" value="ECO:0007669"/>
    <property type="project" value="InterPro"/>
</dbReference>
<dbReference type="Proteomes" id="UP001153618">
    <property type="component" value="Unassembled WGS sequence"/>
</dbReference>
<dbReference type="InterPro" id="IPR052523">
    <property type="entry name" value="Trichothecene_AcTrans"/>
</dbReference>
<dbReference type="AlphaFoldDB" id="A0A9W4MPU3"/>
<dbReference type="PANTHER" id="PTHR42791:SF17">
    <property type="entry name" value="ACETYLTRANSFERASE, GNAT FAMILY FAMILY (AFU_ORTHOLOGUE AFUA_8G05690)"/>
    <property type="match status" value="1"/>
</dbReference>
<dbReference type="CDD" id="cd04301">
    <property type="entry name" value="NAT_SF"/>
    <property type="match status" value="1"/>
</dbReference>
<accession>A0A9W4MPU3</accession>
<evidence type="ECO:0000259" key="1">
    <source>
        <dbReference type="PROSITE" id="PS51186"/>
    </source>
</evidence>
<evidence type="ECO:0000313" key="3">
    <source>
        <dbReference type="Proteomes" id="UP001153618"/>
    </source>
</evidence>
<reference evidence="2" key="1">
    <citation type="submission" date="2021-07" db="EMBL/GenBank/DDBJ databases">
        <authorList>
            <person name="Branca A.L. A."/>
        </authorList>
    </citation>
    <scope>NUCLEOTIDE SEQUENCE</scope>
</reference>
<dbReference type="InterPro" id="IPR016181">
    <property type="entry name" value="Acyl_CoA_acyltransferase"/>
</dbReference>
<dbReference type="EMBL" id="CAJVOS010000018">
    <property type="protein sequence ID" value="CAG8069651.1"/>
    <property type="molecule type" value="Genomic_DNA"/>
</dbReference>
<comment type="caution">
    <text evidence="2">The sequence shown here is derived from an EMBL/GenBank/DDBJ whole genome shotgun (WGS) entry which is preliminary data.</text>
</comment>
<keyword evidence="3" id="KW-1185">Reference proteome</keyword>
<dbReference type="InterPro" id="IPR000182">
    <property type="entry name" value="GNAT_dom"/>
</dbReference>
<gene>
    <name evidence="2" type="ORF">POLS_LOCUS3798</name>
</gene>
<dbReference type="Pfam" id="PF13673">
    <property type="entry name" value="Acetyltransf_10"/>
    <property type="match status" value="1"/>
</dbReference>
<protein>
    <recommendedName>
        <fullName evidence="1">N-acetyltransferase domain-containing protein</fullName>
    </recommendedName>
</protein>
<name>A0A9W4MPU3_PENOL</name>